<protein>
    <submittedName>
        <fullName evidence="1">Uncharacterized protein</fullName>
    </submittedName>
</protein>
<accession>A0A6C0CI71</accession>
<evidence type="ECO:0000313" key="1">
    <source>
        <dbReference type="EMBL" id="QHT03265.1"/>
    </source>
</evidence>
<sequence>MSSQGATGATGYAYLPTRDAQDWTRKLKEQRLYTSYSAPGGGSNTDMSPPWMKFGNDIRISFDQGKLSCLGPTGCTGSAFSGVIPS</sequence>
<dbReference type="EMBL" id="MN739408">
    <property type="protein sequence ID" value="QHT03265.1"/>
    <property type="molecule type" value="Genomic_DNA"/>
</dbReference>
<dbReference type="AlphaFoldDB" id="A0A6C0CI71"/>
<organism evidence="1">
    <name type="scientific">viral metagenome</name>
    <dbReference type="NCBI Taxonomy" id="1070528"/>
    <lineage>
        <taxon>unclassified sequences</taxon>
        <taxon>metagenomes</taxon>
        <taxon>organismal metagenomes</taxon>
    </lineage>
</organism>
<proteinExistence type="predicted"/>
<name>A0A6C0CI71_9ZZZZ</name>
<reference evidence="1" key="1">
    <citation type="journal article" date="2020" name="Nature">
        <title>Giant virus diversity and host interactions through global metagenomics.</title>
        <authorList>
            <person name="Schulz F."/>
            <person name="Roux S."/>
            <person name="Paez-Espino D."/>
            <person name="Jungbluth S."/>
            <person name="Walsh D.A."/>
            <person name="Denef V.J."/>
            <person name="McMahon K.D."/>
            <person name="Konstantinidis K.T."/>
            <person name="Eloe-Fadrosh E.A."/>
            <person name="Kyrpides N.C."/>
            <person name="Woyke T."/>
        </authorList>
    </citation>
    <scope>NUCLEOTIDE SEQUENCE</scope>
    <source>
        <strain evidence="1">GVMAG-M-3300020728-1</strain>
    </source>
</reference>